<keyword evidence="3" id="KW-1185">Reference proteome</keyword>
<organism evidence="2 3">
    <name type="scientific">Schizopora paradoxa</name>
    <dbReference type="NCBI Taxonomy" id="27342"/>
    <lineage>
        <taxon>Eukaryota</taxon>
        <taxon>Fungi</taxon>
        <taxon>Dikarya</taxon>
        <taxon>Basidiomycota</taxon>
        <taxon>Agaricomycotina</taxon>
        <taxon>Agaricomycetes</taxon>
        <taxon>Hymenochaetales</taxon>
        <taxon>Schizoporaceae</taxon>
        <taxon>Schizopora</taxon>
    </lineage>
</organism>
<dbReference type="InParanoid" id="A0A0H2RMM6"/>
<feature type="chain" id="PRO_5005201855" evidence="1">
    <location>
        <begin position="20"/>
        <end position="78"/>
    </location>
</feature>
<feature type="signal peptide" evidence="1">
    <location>
        <begin position="1"/>
        <end position="19"/>
    </location>
</feature>
<dbReference type="AlphaFoldDB" id="A0A0H2RMM6"/>
<accession>A0A0H2RMM6</accession>
<keyword evidence="1" id="KW-0732">Signal</keyword>
<dbReference type="EMBL" id="KQ085965">
    <property type="protein sequence ID" value="KLO13124.1"/>
    <property type="molecule type" value="Genomic_DNA"/>
</dbReference>
<dbReference type="Proteomes" id="UP000053477">
    <property type="component" value="Unassembled WGS sequence"/>
</dbReference>
<reference evidence="2 3" key="1">
    <citation type="submission" date="2015-04" db="EMBL/GenBank/DDBJ databases">
        <title>Complete genome sequence of Schizopora paradoxa KUC8140, a cosmopolitan wood degrader in East Asia.</title>
        <authorList>
            <consortium name="DOE Joint Genome Institute"/>
            <person name="Min B."/>
            <person name="Park H."/>
            <person name="Jang Y."/>
            <person name="Kim J.-J."/>
            <person name="Kim K.H."/>
            <person name="Pangilinan J."/>
            <person name="Lipzen A."/>
            <person name="Riley R."/>
            <person name="Grigoriev I.V."/>
            <person name="Spatafora J.W."/>
            <person name="Choi I.-G."/>
        </authorList>
    </citation>
    <scope>NUCLEOTIDE SEQUENCE [LARGE SCALE GENOMIC DNA]</scope>
    <source>
        <strain evidence="2 3">KUC8140</strain>
    </source>
</reference>
<gene>
    <name evidence="2" type="ORF">SCHPADRAFT_904531</name>
</gene>
<name>A0A0H2RMM6_9AGAM</name>
<sequence length="78" mass="8054">MHASFTKLLVILIAAIASADGVIANALAAPAATPTCADVNTACDTKARLFMCCNGMECVNSRCEPLHRPGSPPIPNKS</sequence>
<evidence type="ECO:0000313" key="2">
    <source>
        <dbReference type="EMBL" id="KLO13124.1"/>
    </source>
</evidence>
<evidence type="ECO:0000313" key="3">
    <source>
        <dbReference type="Proteomes" id="UP000053477"/>
    </source>
</evidence>
<protein>
    <submittedName>
        <fullName evidence="2">Uncharacterized protein</fullName>
    </submittedName>
</protein>
<evidence type="ECO:0000256" key="1">
    <source>
        <dbReference type="SAM" id="SignalP"/>
    </source>
</evidence>
<proteinExistence type="predicted"/>